<dbReference type="Pfam" id="PF14915">
    <property type="entry name" value="CCDC144C"/>
    <property type="match status" value="1"/>
</dbReference>
<evidence type="ECO:0000256" key="1">
    <source>
        <dbReference type="ARBA" id="ARBA00023054"/>
    </source>
</evidence>
<gene>
    <name evidence="5" type="ORF">GOODEAATRI_010987</name>
</gene>
<feature type="coiled-coil region" evidence="2">
    <location>
        <begin position="201"/>
        <end position="384"/>
    </location>
</feature>
<dbReference type="PANTHER" id="PTHR24147:SF53">
    <property type="entry name" value="ANKYRIN REPEAT DOMAIN 26"/>
    <property type="match status" value="1"/>
</dbReference>
<protein>
    <recommendedName>
        <fullName evidence="4">CCDC144C-like coiled-coil domain-containing protein</fullName>
    </recommendedName>
</protein>
<sequence length="486" mass="55562">MWVYVNLTLVGDVLNTQLEEEHSETQRLLAQERSVRAQQQHLLSSHLQKQQEMEVENKRNITRSSELTEASDRERELLQQTALLQEQLSMLRTDLEQSQANSSLRESNLVEENETLKEQLEDVRRDLKLSNDAVTQTVFTCNNQLATLKSELAKTTSRLEIERQAREAMEAEVELTRGRLAGAVREAELRLVAHSDTEKALLRETEEHQRLKDRLTATQREAVSGLSEKLAKAEARANSMENEVHRVTLQLTEKGLLLDVLQREKDQAATCAKELQNALHAAREQVSRAGARQEASQERLAQAQSEAMLLRQQLEEAQNKGVAKERAVTDAQERFSDILSKLRSDCEERVVLVEDRNKELASKAADLRDQIYKLEEEKNEREVTLCTSNIFSRTTLCLYIVPQDYSDASLYLIIHFLPWFLSVKTGIRQLQQELADSLKKLSMSEASLEVNTRYRNDLEEEKARLLKDIDRLRGKVTAGSSIFLVG</sequence>
<name>A0ABV0MR68_9TELE</name>
<dbReference type="PANTHER" id="PTHR24147">
    <property type="entry name" value="ANKYRIN REPEAT DOMAIN 36-RELATED"/>
    <property type="match status" value="1"/>
</dbReference>
<feature type="coiled-coil region" evidence="2">
    <location>
        <begin position="106"/>
        <end position="172"/>
    </location>
</feature>
<feature type="domain" description="CCDC144C-like coiled-coil" evidence="4">
    <location>
        <begin position="16"/>
        <end position="475"/>
    </location>
</feature>
<evidence type="ECO:0000256" key="2">
    <source>
        <dbReference type="SAM" id="Coils"/>
    </source>
</evidence>
<proteinExistence type="predicted"/>
<feature type="compositionally biased region" description="Basic and acidic residues" evidence="3">
    <location>
        <begin position="49"/>
        <end position="59"/>
    </location>
</feature>
<comment type="caution">
    <text evidence="5">The sequence shown here is derived from an EMBL/GenBank/DDBJ whole genome shotgun (WGS) entry which is preliminary data.</text>
</comment>
<evidence type="ECO:0000313" key="5">
    <source>
        <dbReference type="EMBL" id="MEQ2161587.1"/>
    </source>
</evidence>
<organism evidence="5 6">
    <name type="scientific">Goodea atripinnis</name>
    <dbReference type="NCBI Taxonomy" id="208336"/>
    <lineage>
        <taxon>Eukaryota</taxon>
        <taxon>Metazoa</taxon>
        <taxon>Chordata</taxon>
        <taxon>Craniata</taxon>
        <taxon>Vertebrata</taxon>
        <taxon>Euteleostomi</taxon>
        <taxon>Actinopterygii</taxon>
        <taxon>Neopterygii</taxon>
        <taxon>Teleostei</taxon>
        <taxon>Neoteleostei</taxon>
        <taxon>Acanthomorphata</taxon>
        <taxon>Ovalentaria</taxon>
        <taxon>Atherinomorphae</taxon>
        <taxon>Cyprinodontiformes</taxon>
        <taxon>Goodeidae</taxon>
        <taxon>Goodea</taxon>
    </lineage>
</organism>
<evidence type="ECO:0000259" key="4">
    <source>
        <dbReference type="Pfam" id="PF14915"/>
    </source>
</evidence>
<evidence type="ECO:0000256" key="3">
    <source>
        <dbReference type="SAM" id="MobiDB-lite"/>
    </source>
</evidence>
<dbReference type="InterPro" id="IPR039497">
    <property type="entry name" value="CC144C-like_CC_dom"/>
</dbReference>
<evidence type="ECO:0000313" key="6">
    <source>
        <dbReference type="Proteomes" id="UP001476798"/>
    </source>
</evidence>
<accession>A0ABV0MR68</accession>
<feature type="region of interest" description="Disordered" evidence="3">
    <location>
        <begin position="45"/>
        <end position="72"/>
    </location>
</feature>
<reference evidence="5 6" key="1">
    <citation type="submission" date="2021-06" db="EMBL/GenBank/DDBJ databases">
        <authorList>
            <person name="Palmer J.M."/>
        </authorList>
    </citation>
    <scope>NUCLEOTIDE SEQUENCE [LARGE SCALE GENOMIC DNA]</scope>
    <source>
        <strain evidence="5 6">GA_2019</strain>
        <tissue evidence="5">Muscle</tissue>
    </source>
</reference>
<dbReference type="EMBL" id="JAHRIO010010658">
    <property type="protein sequence ID" value="MEQ2161587.1"/>
    <property type="molecule type" value="Genomic_DNA"/>
</dbReference>
<feature type="coiled-coil region" evidence="2">
    <location>
        <begin position="427"/>
        <end position="475"/>
    </location>
</feature>
<dbReference type="Proteomes" id="UP001476798">
    <property type="component" value="Unassembled WGS sequence"/>
</dbReference>
<keyword evidence="6" id="KW-1185">Reference proteome</keyword>
<keyword evidence="1 2" id="KW-0175">Coiled coil</keyword>
<dbReference type="InterPro" id="IPR050657">
    <property type="entry name" value="Ankyrin_repeat_domain"/>
</dbReference>